<comment type="caution">
    <text evidence="1">The sequence shown here is derived from an EMBL/GenBank/DDBJ whole genome shotgun (WGS) entry which is preliminary data.</text>
</comment>
<evidence type="ECO:0000313" key="1">
    <source>
        <dbReference type="EMBL" id="KKR49707.1"/>
    </source>
</evidence>
<sequence length="71" mass="8705">MYNWNTDEEKFKKEDPEGYKLWRLTQLINYGLDGEKLDRNEVKRAWPKIKEALDPYLKSYLELLLWPQKQS</sequence>
<evidence type="ECO:0000313" key="2">
    <source>
        <dbReference type="Proteomes" id="UP000034531"/>
    </source>
</evidence>
<protein>
    <submittedName>
        <fullName evidence="1">Uncharacterized protein</fullName>
    </submittedName>
</protein>
<dbReference type="EMBL" id="LBYI01000021">
    <property type="protein sequence ID" value="KKR49707.1"/>
    <property type="molecule type" value="Genomic_DNA"/>
</dbReference>
<accession>A0A0G0UHT7</accession>
<dbReference type="AlphaFoldDB" id="A0A0G0UHT7"/>
<reference evidence="1 2" key="1">
    <citation type="journal article" date="2015" name="Nature">
        <title>rRNA introns, odd ribosomes, and small enigmatic genomes across a large radiation of phyla.</title>
        <authorList>
            <person name="Brown C.T."/>
            <person name="Hug L.A."/>
            <person name="Thomas B.C."/>
            <person name="Sharon I."/>
            <person name="Castelle C.J."/>
            <person name="Singh A."/>
            <person name="Wilkins M.J."/>
            <person name="Williams K.H."/>
            <person name="Banfield J.F."/>
        </authorList>
    </citation>
    <scope>NUCLEOTIDE SEQUENCE [LARGE SCALE GENOMIC DNA]</scope>
</reference>
<proteinExistence type="predicted"/>
<dbReference type="Proteomes" id="UP000034531">
    <property type="component" value="Unassembled WGS sequence"/>
</dbReference>
<name>A0A0G0UHT7_9BACT</name>
<organism evidence="1 2">
    <name type="scientific">Candidatus Curtissbacteria bacterium GW2011_GWA1_40_16</name>
    <dbReference type="NCBI Taxonomy" id="1618405"/>
    <lineage>
        <taxon>Bacteria</taxon>
        <taxon>Candidatus Curtissiibacteriota</taxon>
    </lineage>
</organism>
<gene>
    <name evidence="1" type="ORF">UT84_C0021G0013</name>
</gene>